<gene>
    <name evidence="2" type="ORF">NDI79_05670</name>
</gene>
<dbReference type="InterPro" id="IPR035954">
    <property type="entry name" value="MTH677-like_sf"/>
</dbReference>
<reference evidence="2 3" key="1">
    <citation type="submission" date="2022-06" db="EMBL/GenBank/DDBJ databases">
        <title>Halogeometricum sp. a new haloarchaeum isolate from saline soil.</title>
        <authorList>
            <person name="Strakova D."/>
            <person name="Galisteo C."/>
            <person name="Sanchez-Porro C."/>
            <person name="Ventosa A."/>
        </authorList>
    </citation>
    <scope>NUCLEOTIDE SEQUENCE [LARGE SCALE GENOMIC DNA]</scope>
    <source>
        <strain evidence="3">S3BR25-2</strain>
    </source>
</reference>
<dbReference type="Gene3D" id="3.30.300.100">
    <property type="entry name" value="MTH677-like"/>
    <property type="match status" value="1"/>
</dbReference>
<dbReference type="RefSeq" id="WP_310927471.1">
    <property type="nucleotide sequence ID" value="NZ_JAMQOQ010000001.1"/>
</dbReference>
<accession>A0ABU2FZK6</accession>
<sequence>MPTDAEVVETAAEAAEGVIFARYKQSEVKDFDVTVTFEEGVLDVDVYVNAPADGESDPDAVADEAALAAQDAVDELFADDTNADADPDANAA</sequence>
<proteinExistence type="inferred from homology"/>
<evidence type="ECO:0000313" key="3">
    <source>
        <dbReference type="Proteomes" id="UP001254813"/>
    </source>
</evidence>
<evidence type="ECO:0000313" key="2">
    <source>
        <dbReference type="EMBL" id="MDS0293661.1"/>
    </source>
</evidence>
<dbReference type="InterPro" id="IPR024502">
    <property type="entry name" value="DUF3194"/>
</dbReference>
<name>A0ABU2FZK6_9EURY</name>
<comment type="caution">
    <text evidence="2">The sequence shown here is derived from an EMBL/GenBank/DDBJ whole genome shotgun (WGS) entry which is preliminary data.</text>
</comment>
<evidence type="ECO:0000256" key="1">
    <source>
        <dbReference type="ARBA" id="ARBA00008515"/>
    </source>
</evidence>
<dbReference type="Pfam" id="PF11419">
    <property type="entry name" value="DUF3194"/>
    <property type="match status" value="1"/>
</dbReference>
<organism evidence="2 3">
    <name type="scientific">Halogeometricum luteum</name>
    <dbReference type="NCBI Taxonomy" id="2950537"/>
    <lineage>
        <taxon>Archaea</taxon>
        <taxon>Methanobacteriati</taxon>
        <taxon>Methanobacteriota</taxon>
        <taxon>Stenosarchaea group</taxon>
        <taxon>Halobacteria</taxon>
        <taxon>Halobacteriales</taxon>
        <taxon>Haloferacaceae</taxon>
        <taxon>Halogeometricum</taxon>
    </lineage>
</organism>
<dbReference type="Proteomes" id="UP001254813">
    <property type="component" value="Unassembled WGS sequence"/>
</dbReference>
<dbReference type="EMBL" id="JAMQOQ010000001">
    <property type="protein sequence ID" value="MDS0293661.1"/>
    <property type="molecule type" value="Genomic_DNA"/>
</dbReference>
<keyword evidence="3" id="KW-1185">Reference proteome</keyword>
<protein>
    <submittedName>
        <fullName evidence="2">DUF3194 domain-containing protein</fullName>
    </submittedName>
</protein>
<comment type="similarity">
    <text evidence="1">Belongs to the UPF0440 family.</text>
</comment>